<dbReference type="AlphaFoldDB" id="A0A1F8B5Z3"/>
<dbReference type="InterPro" id="IPR023631">
    <property type="entry name" value="Amidase_dom"/>
</dbReference>
<keyword evidence="2 5" id="KW-0547">Nucleotide-binding</keyword>
<dbReference type="SUPFAM" id="SSF75304">
    <property type="entry name" value="Amidase signature (AS) enzymes"/>
    <property type="match status" value="1"/>
</dbReference>
<organism evidence="7 8">
    <name type="scientific">Candidatus Woesebacteria bacterium RIFCSPLOWO2_01_FULL_39_10b</name>
    <dbReference type="NCBI Taxonomy" id="1802517"/>
    <lineage>
        <taxon>Bacteria</taxon>
        <taxon>Candidatus Woeseibacteriota</taxon>
    </lineage>
</organism>
<evidence type="ECO:0000256" key="2">
    <source>
        <dbReference type="ARBA" id="ARBA00022741"/>
    </source>
</evidence>
<evidence type="ECO:0000256" key="4">
    <source>
        <dbReference type="ARBA" id="ARBA00022917"/>
    </source>
</evidence>
<dbReference type="PANTHER" id="PTHR11895">
    <property type="entry name" value="TRANSAMIDASE"/>
    <property type="match status" value="1"/>
</dbReference>
<keyword evidence="3 5" id="KW-0067">ATP-binding</keyword>
<comment type="subunit">
    <text evidence="5">Heterotrimer of A, B and C subunits.</text>
</comment>
<protein>
    <recommendedName>
        <fullName evidence="5">Glutamyl-tRNA(Gln) amidotransferase subunit A</fullName>
        <shortName evidence="5">Glu-ADT subunit A</shortName>
        <ecNumber evidence="5">6.3.5.7</ecNumber>
    </recommendedName>
</protein>
<dbReference type="PANTHER" id="PTHR11895:SF151">
    <property type="entry name" value="GLUTAMYL-TRNA(GLN) AMIDOTRANSFERASE SUBUNIT A"/>
    <property type="match status" value="1"/>
</dbReference>
<feature type="active site" description="Charge relay system" evidence="5">
    <location>
        <position position="82"/>
    </location>
</feature>
<dbReference type="STRING" id="1802517.A2892_02305"/>
<keyword evidence="1 5" id="KW-0436">Ligase</keyword>
<evidence type="ECO:0000256" key="5">
    <source>
        <dbReference type="HAMAP-Rule" id="MF_00120"/>
    </source>
</evidence>
<proteinExistence type="inferred from homology"/>
<evidence type="ECO:0000256" key="1">
    <source>
        <dbReference type="ARBA" id="ARBA00022598"/>
    </source>
</evidence>
<evidence type="ECO:0000313" key="8">
    <source>
        <dbReference type="Proteomes" id="UP000176404"/>
    </source>
</evidence>
<dbReference type="Proteomes" id="UP000176404">
    <property type="component" value="Unassembled WGS sequence"/>
</dbReference>
<reference evidence="7 8" key="1">
    <citation type="journal article" date="2016" name="Nat. Commun.">
        <title>Thousands of microbial genomes shed light on interconnected biogeochemical processes in an aquifer system.</title>
        <authorList>
            <person name="Anantharaman K."/>
            <person name="Brown C.T."/>
            <person name="Hug L.A."/>
            <person name="Sharon I."/>
            <person name="Castelle C.J."/>
            <person name="Probst A.J."/>
            <person name="Thomas B.C."/>
            <person name="Singh A."/>
            <person name="Wilkins M.J."/>
            <person name="Karaoz U."/>
            <person name="Brodie E.L."/>
            <person name="Williams K.H."/>
            <person name="Hubbard S.S."/>
            <person name="Banfield J.F."/>
        </authorList>
    </citation>
    <scope>NUCLEOTIDE SEQUENCE [LARGE SCALE GENOMIC DNA]</scope>
</reference>
<accession>A0A1F8B5Z3</accession>
<dbReference type="EMBL" id="MGHD01000019">
    <property type="protein sequence ID" value="OGM59456.1"/>
    <property type="molecule type" value="Genomic_DNA"/>
</dbReference>
<dbReference type="NCBIfam" id="TIGR00132">
    <property type="entry name" value="gatA"/>
    <property type="match status" value="1"/>
</dbReference>
<feature type="active site" description="Charge relay system" evidence="5">
    <location>
        <position position="157"/>
    </location>
</feature>
<comment type="function">
    <text evidence="5">Allows the formation of correctly charged Gln-tRNA(Gln) through the transamidation of misacylated Glu-tRNA(Gln) in organisms which lack glutaminyl-tRNA synthetase. The reaction takes place in the presence of glutamine and ATP through an activated gamma-phospho-Glu-tRNA(Gln).</text>
</comment>
<evidence type="ECO:0000313" key="7">
    <source>
        <dbReference type="EMBL" id="OGM59456.1"/>
    </source>
</evidence>
<name>A0A1F8B5Z3_9BACT</name>
<dbReference type="GO" id="GO:0006412">
    <property type="term" value="P:translation"/>
    <property type="evidence" value="ECO:0007669"/>
    <property type="project" value="UniProtKB-UniRule"/>
</dbReference>
<evidence type="ECO:0000259" key="6">
    <source>
        <dbReference type="Pfam" id="PF01425"/>
    </source>
</evidence>
<comment type="catalytic activity">
    <reaction evidence="5">
        <text>L-glutamyl-tRNA(Gln) + L-glutamine + ATP + H2O = L-glutaminyl-tRNA(Gln) + L-glutamate + ADP + phosphate + H(+)</text>
        <dbReference type="Rhea" id="RHEA:17521"/>
        <dbReference type="Rhea" id="RHEA-COMP:9681"/>
        <dbReference type="Rhea" id="RHEA-COMP:9684"/>
        <dbReference type="ChEBI" id="CHEBI:15377"/>
        <dbReference type="ChEBI" id="CHEBI:15378"/>
        <dbReference type="ChEBI" id="CHEBI:29985"/>
        <dbReference type="ChEBI" id="CHEBI:30616"/>
        <dbReference type="ChEBI" id="CHEBI:43474"/>
        <dbReference type="ChEBI" id="CHEBI:58359"/>
        <dbReference type="ChEBI" id="CHEBI:78520"/>
        <dbReference type="ChEBI" id="CHEBI:78521"/>
        <dbReference type="ChEBI" id="CHEBI:456216"/>
        <dbReference type="EC" id="6.3.5.7"/>
    </reaction>
</comment>
<feature type="active site" description="Acyl-ester intermediate" evidence="5">
    <location>
        <position position="181"/>
    </location>
</feature>
<dbReference type="Pfam" id="PF01425">
    <property type="entry name" value="Amidase"/>
    <property type="match status" value="1"/>
</dbReference>
<dbReference type="GO" id="GO:0050567">
    <property type="term" value="F:glutaminyl-tRNA synthase (glutamine-hydrolyzing) activity"/>
    <property type="evidence" value="ECO:0007669"/>
    <property type="project" value="UniProtKB-UniRule"/>
</dbReference>
<evidence type="ECO:0000256" key="3">
    <source>
        <dbReference type="ARBA" id="ARBA00022840"/>
    </source>
</evidence>
<gene>
    <name evidence="5" type="primary">gatA</name>
    <name evidence="7" type="ORF">A2892_02305</name>
</gene>
<dbReference type="InterPro" id="IPR036928">
    <property type="entry name" value="AS_sf"/>
</dbReference>
<dbReference type="EC" id="6.3.5.7" evidence="5"/>
<comment type="similarity">
    <text evidence="5">Belongs to the amidase family. GatA subfamily.</text>
</comment>
<feature type="domain" description="Amidase" evidence="6">
    <location>
        <begin position="23"/>
        <end position="447"/>
    </location>
</feature>
<dbReference type="InterPro" id="IPR004412">
    <property type="entry name" value="GatA"/>
</dbReference>
<keyword evidence="4 5" id="KW-0648">Protein biosynthesis</keyword>
<sequence>MNIPLTIKKTQMGLKEKKFSAVELVDAYLARINTFDKELNSFITVSDEHAYREAGDVDKSIKELGKEAFLKYPLLGVCVAHKDVFLTKSIRTTAASKVLENYIPAYSATVVKKMADAGSITLGKTNCDAWAHGSSGENSDFGPSKNPWDKEYVPGGSSSGSGVALAANFALIATGTDTCGSVRLPANYCCLFGLKPTYGSVSRYGVVAMASSLDSIGHLARSTEDIEKVFLVTKGLDQKDSTLAERNFQISKTKLRLGIAKEFFTEGLDEEVKNSVLASANFFEKNGFEVKEVSMPYTKYGISVYYIVQPAEVSSNLGRYDGIRYGGERKRFADEAKRRIMLGTYVLSSGYYDAYYLKAMKVRSKIIEDVQKVFENVDVLIAPVTPTPPFKLGEKVNNPLKMYLTDIFAATANLSGIPSLAIPCGFTKTGLPLGFQLMGPKFSEPLLFKLGKLYEDWTNWKPKVASLST</sequence>
<dbReference type="InterPro" id="IPR000120">
    <property type="entry name" value="Amidase"/>
</dbReference>
<dbReference type="GO" id="GO:0005524">
    <property type="term" value="F:ATP binding"/>
    <property type="evidence" value="ECO:0007669"/>
    <property type="project" value="UniProtKB-KW"/>
</dbReference>
<dbReference type="Gene3D" id="3.90.1300.10">
    <property type="entry name" value="Amidase signature (AS) domain"/>
    <property type="match status" value="1"/>
</dbReference>
<dbReference type="GO" id="GO:0030956">
    <property type="term" value="C:glutamyl-tRNA(Gln) amidotransferase complex"/>
    <property type="evidence" value="ECO:0007669"/>
    <property type="project" value="InterPro"/>
</dbReference>
<comment type="caution">
    <text evidence="7">The sequence shown here is derived from an EMBL/GenBank/DDBJ whole genome shotgun (WGS) entry which is preliminary data.</text>
</comment>
<dbReference type="HAMAP" id="MF_00120">
    <property type="entry name" value="GatA"/>
    <property type="match status" value="1"/>
</dbReference>